<accession>A0ABT9DJ47</accession>
<dbReference type="Proteomes" id="UP001177121">
    <property type="component" value="Unassembled WGS sequence"/>
</dbReference>
<evidence type="ECO:0000313" key="2">
    <source>
        <dbReference type="Proteomes" id="UP001177121"/>
    </source>
</evidence>
<comment type="caution">
    <text evidence="1">The sequence shown here is derived from an EMBL/GenBank/DDBJ whole genome shotgun (WGS) entry which is preliminary data.</text>
</comment>
<reference evidence="1" key="1">
    <citation type="submission" date="2023-07" db="EMBL/GenBank/DDBJ databases">
        <title>Biological control against Fusarium languescens, the causal agent of wilt in Jalapeno peppers, by a novel bacterial subspecies: Bacillus cabrialesii subsp. tritici TSO2.</title>
        <authorList>
            <person name="Montoya-Martinez A.C."/>
            <person name="Figueroa-Brambila K.M."/>
            <person name="Escalante-Beltran A."/>
            <person name="Lopez-Montoya N.D."/>
            <person name="Valenzuela-Ruiz V."/>
            <person name="Parra-Cota F.I."/>
            <person name="Estrada Alvarado M.I."/>
            <person name="De Los Santos Villalobos S."/>
        </authorList>
    </citation>
    <scope>NUCLEOTIDE SEQUENCE</scope>
    <source>
        <strain evidence="1">TSO2</strain>
    </source>
</reference>
<name>A0ABT9DJ47_9BACI</name>
<proteinExistence type="predicted"/>
<protein>
    <submittedName>
        <fullName evidence="1">Uncharacterized protein</fullName>
    </submittedName>
</protein>
<gene>
    <name evidence="1" type="ORF">KHP33_007580</name>
</gene>
<sequence length="41" mass="4786">MKPSRSEKIAVFAKLFVKLHIISSAQKDEMITVNKNKRKNR</sequence>
<evidence type="ECO:0000313" key="1">
    <source>
        <dbReference type="EMBL" id="MDO8224709.1"/>
    </source>
</evidence>
<organism evidence="1 2">
    <name type="scientific">Bacillus cabrialesii subsp. tritici</name>
    <dbReference type="NCBI Taxonomy" id="2944916"/>
    <lineage>
        <taxon>Bacteria</taxon>
        <taxon>Bacillati</taxon>
        <taxon>Bacillota</taxon>
        <taxon>Bacilli</taxon>
        <taxon>Bacillales</taxon>
        <taxon>Bacillaceae</taxon>
        <taxon>Bacillus</taxon>
        <taxon>Bacillus cabrialesii</taxon>
    </lineage>
</organism>
<keyword evidence="2" id="KW-1185">Reference proteome</keyword>
<dbReference type="EMBL" id="JAHBMK020000001">
    <property type="protein sequence ID" value="MDO8224709.1"/>
    <property type="molecule type" value="Genomic_DNA"/>
</dbReference>
<dbReference type="RefSeq" id="WP_064813112.1">
    <property type="nucleotide sequence ID" value="NZ_JAHBMK020000001.1"/>
</dbReference>